<reference evidence="2" key="1">
    <citation type="submission" date="2023-06" db="EMBL/GenBank/DDBJ databases">
        <title>Genomic of Parafulvivirga corallium.</title>
        <authorList>
            <person name="Wang G."/>
        </authorList>
    </citation>
    <scope>NUCLEOTIDE SEQUENCE</scope>
    <source>
        <strain evidence="2">BMA10</strain>
    </source>
</reference>
<dbReference type="EMBL" id="JAUJEA010000012">
    <property type="protein sequence ID" value="MDN5204606.1"/>
    <property type="molecule type" value="Genomic_DNA"/>
</dbReference>
<evidence type="ECO:0000313" key="3">
    <source>
        <dbReference type="Proteomes" id="UP001172082"/>
    </source>
</evidence>
<keyword evidence="3" id="KW-1185">Reference proteome</keyword>
<evidence type="ECO:0000313" key="2">
    <source>
        <dbReference type="EMBL" id="MDN5204606.1"/>
    </source>
</evidence>
<comment type="caution">
    <text evidence="2">The sequence shown here is derived from an EMBL/GenBank/DDBJ whole genome shotgun (WGS) entry which is preliminary data.</text>
</comment>
<gene>
    <name evidence="2" type="ORF">QQ008_24655</name>
</gene>
<feature type="compositionally biased region" description="Basic and acidic residues" evidence="1">
    <location>
        <begin position="1"/>
        <end position="12"/>
    </location>
</feature>
<dbReference type="Proteomes" id="UP001172082">
    <property type="component" value="Unassembled WGS sequence"/>
</dbReference>
<sequence>MAWGKGKTEKGQGGKLGHSNRDGWGYHDEEKVIAKKQRRLEQKRLISDEISKIDENLRERVKTLTRVLTKHELKFEIYKFDSGAAMIDIWANSDFYCIQMTEDKFGWSKVDEDSGFSATPDSGYLNWSNFKNEFDEIIKKYT</sequence>
<name>A0ABT8KUZ7_9BACT</name>
<accession>A0ABT8KUZ7</accession>
<proteinExistence type="predicted"/>
<organism evidence="2 3">
    <name type="scientific">Splendidivirga corallicola</name>
    <dbReference type="NCBI Taxonomy" id="3051826"/>
    <lineage>
        <taxon>Bacteria</taxon>
        <taxon>Pseudomonadati</taxon>
        <taxon>Bacteroidota</taxon>
        <taxon>Cytophagia</taxon>
        <taxon>Cytophagales</taxon>
        <taxon>Splendidivirgaceae</taxon>
        <taxon>Splendidivirga</taxon>
    </lineage>
</organism>
<protein>
    <submittedName>
        <fullName evidence="2">Uncharacterized protein</fullName>
    </submittedName>
</protein>
<feature type="region of interest" description="Disordered" evidence="1">
    <location>
        <begin position="1"/>
        <end position="25"/>
    </location>
</feature>
<evidence type="ECO:0000256" key="1">
    <source>
        <dbReference type="SAM" id="MobiDB-lite"/>
    </source>
</evidence>
<dbReference type="RefSeq" id="WP_346754630.1">
    <property type="nucleotide sequence ID" value="NZ_JAUJEA010000012.1"/>
</dbReference>